<dbReference type="InterPro" id="IPR022893">
    <property type="entry name" value="Shikimate_DH_fam"/>
</dbReference>
<dbReference type="Pfam" id="PF01488">
    <property type="entry name" value="Shikimate_DH"/>
    <property type="match status" value="1"/>
</dbReference>
<protein>
    <recommendedName>
        <fullName evidence="9">Shikimate dehydrogenase (NADP(+))</fullName>
        <shortName evidence="9">SDH</shortName>
        <ecNumber evidence="9">1.1.1.25</ecNumber>
    </recommendedName>
</protein>
<feature type="binding site" evidence="9">
    <location>
        <position position="110"/>
    </location>
    <ligand>
        <name>shikimate</name>
        <dbReference type="ChEBI" id="CHEBI:36208"/>
    </ligand>
</feature>
<feature type="domain" description="Shikimate dehydrogenase substrate binding N-terminal" evidence="11">
    <location>
        <begin position="9"/>
        <end position="96"/>
    </location>
</feature>
<comment type="function">
    <text evidence="9">Involved in the biosynthesis of the chorismate, which leads to the biosynthesis of aromatic amino acids. Catalyzes the reversible NADPH linked reduction of 3-dehydroshikimate (DHSA) to yield shikimate (SA).</text>
</comment>
<reference evidence="12 13" key="1">
    <citation type="submission" date="2020-03" db="EMBL/GenBank/DDBJ databases">
        <title>Sequencing the genomes of 1000 actinobacteria strains.</title>
        <authorList>
            <person name="Klenk H.-P."/>
        </authorList>
    </citation>
    <scope>NUCLEOTIDE SEQUENCE [LARGE SCALE GENOMIC DNA]</scope>
    <source>
        <strain evidence="12 13">DSM 18964</strain>
    </source>
</reference>
<evidence type="ECO:0000259" key="11">
    <source>
        <dbReference type="Pfam" id="PF08501"/>
    </source>
</evidence>
<evidence type="ECO:0000259" key="10">
    <source>
        <dbReference type="Pfam" id="PF01488"/>
    </source>
</evidence>
<evidence type="ECO:0000256" key="1">
    <source>
        <dbReference type="ARBA" id="ARBA00004871"/>
    </source>
</evidence>
<proteinExistence type="inferred from homology"/>
<dbReference type="CDD" id="cd01065">
    <property type="entry name" value="NAD_bind_Shikimate_DH"/>
    <property type="match status" value="1"/>
</dbReference>
<dbReference type="Gene3D" id="3.40.50.10860">
    <property type="entry name" value="Leucine Dehydrogenase, chain A, domain 1"/>
    <property type="match status" value="1"/>
</dbReference>
<comment type="caution">
    <text evidence="9">Lacks conserved residue(s) required for the propagation of feature annotation.</text>
</comment>
<feature type="binding site" evidence="9">
    <location>
        <position position="253"/>
    </location>
    <ligand>
        <name>shikimate</name>
        <dbReference type="ChEBI" id="CHEBI:36208"/>
    </ligand>
</feature>
<dbReference type="NCBIfam" id="NF001319">
    <property type="entry name" value="PRK00258.3-3"/>
    <property type="match status" value="1"/>
</dbReference>
<keyword evidence="3 9" id="KW-0560">Oxidoreductase</keyword>
<dbReference type="GO" id="GO:0009073">
    <property type="term" value="P:aromatic amino acid family biosynthetic process"/>
    <property type="evidence" value="ECO:0007669"/>
    <property type="project" value="UniProtKB-KW"/>
</dbReference>
<comment type="caution">
    <text evidence="12">The sequence shown here is derived from an EMBL/GenBank/DDBJ whole genome shotgun (WGS) entry which is preliminary data.</text>
</comment>
<comment type="pathway">
    <text evidence="8">Aromatic compound metabolism; 3,4-dihydroxybenzoate biosynthesis; 3-dehydroquinate from D-quinate (NAD(+) route).</text>
</comment>
<evidence type="ECO:0000256" key="4">
    <source>
        <dbReference type="ARBA" id="ARBA00023141"/>
    </source>
</evidence>
<evidence type="ECO:0000313" key="13">
    <source>
        <dbReference type="Proteomes" id="UP000576792"/>
    </source>
</evidence>
<dbReference type="InterPro" id="IPR013708">
    <property type="entry name" value="Shikimate_DH-bd_N"/>
</dbReference>
<evidence type="ECO:0000256" key="5">
    <source>
        <dbReference type="ARBA" id="ARBA00049442"/>
    </source>
</evidence>
<evidence type="ECO:0000256" key="6">
    <source>
        <dbReference type="ARBA" id="ARBA00051639"/>
    </source>
</evidence>
<dbReference type="NCBIfam" id="NF009201">
    <property type="entry name" value="PRK12549.1"/>
    <property type="match status" value="1"/>
</dbReference>
<dbReference type="GO" id="GO:0009423">
    <property type="term" value="P:chorismate biosynthetic process"/>
    <property type="evidence" value="ECO:0007669"/>
    <property type="project" value="UniProtKB-UniRule"/>
</dbReference>
<dbReference type="InterPro" id="IPR006151">
    <property type="entry name" value="Shikm_DH/Glu-tRNA_Rdtase"/>
</dbReference>
<dbReference type="Gene3D" id="3.40.50.720">
    <property type="entry name" value="NAD(P)-binding Rossmann-like Domain"/>
    <property type="match status" value="1"/>
</dbReference>
<dbReference type="GO" id="GO:0005829">
    <property type="term" value="C:cytosol"/>
    <property type="evidence" value="ECO:0007669"/>
    <property type="project" value="TreeGrafter"/>
</dbReference>
<comment type="catalytic activity">
    <reaction evidence="6">
        <text>L-quinate + NAD(+) = 3-dehydroquinate + NADH + H(+)</text>
        <dbReference type="Rhea" id="RHEA:22364"/>
        <dbReference type="ChEBI" id="CHEBI:15378"/>
        <dbReference type="ChEBI" id="CHEBI:29751"/>
        <dbReference type="ChEBI" id="CHEBI:32364"/>
        <dbReference type="ChEBI" id="CHEBI:57540"/>
        <dbReference type="ChEBI" id="CHEBI:57945"/>
        <dbReference type="EC" id="1.1.1.24"/>
    </reaction>
</comment>
<sequence>MTRPLLLGLIGEGISASRTPRMHEDEGAAHDLTTIYRTIDIATQRSSEVGLSELLSSAVRLGFDGLNITHPFKQQVIELLDEVDPVAHRIGSVNTVVIDESGRTTGHNTDVTGFARGFEAGLGTASRRRVVQIGAGGAGRAVAFALSQLGVAELIIADISAARAQDLAAEIGDHVRAISTADLEPAITSADGIVNATPVGMAAFPGTPFDTGLLDPQTWVADVVYFPLETQLLAEAKEKGCRTLDGSGMAVNQAIDAFELFSGRTADPMRMRETFLSFGA</sequence>
<comment type="similarity">
    <text evidence="9">Belongs to the shikimate dehydrogenase family.</text>
</comment>
<name>A0A846RZL9_9MICO</name>
<feature type="binding site" evidence="9">
    <location>
        <position position="69"/>
    </location>
    <ligand>
        <name>shikimate</name>
        <dbReference type="ChEBI" id="CHEBI:36208"/>
    </ligand>
</feature>
<comment type="catalytic activity">
    <reaction evidence="7">
        <text>shikimate + NAD(+) = 3-dehydroshikimate + NADH + H(+)</text>
        <dbReference type="Rhea" id="RHEA:17741"/>
        <dbReference type="ChEBI" id="CHEBI:15378"/>
        <dbReference type="ChEBI" id="CHEBI:16630"/>
        <dbReference type="ChEBI" id="CHEBI:36208"/>
        <dbReference type="ChEBI" id="CHEBI:57540"/>
        <dbReference type="ChEBI" id="CHEBI:57945"/>
    </reaction>
</comment>
<dbReference type="GO" id="GO:0008652">
    <property type="term" value="P:amino acid biosynthetic process"/>
    <property type="evidence" value="ECO:0007669"/>
    <property type="project" value="UniProtKB-KW"/>
</dbReference>
<dbReference type="EC" id="1.1.1.25" evidence="9"/>
<feature type="binding site" evidence="9">
    <location>
        <begin position="134"/>
        <end position="138"/>
    </location>
    <ligand>
        <name>NADP(+)</name>
        <dbReference type="ChEBI" id="CHEBI:58349"/>
    </ligand>
</feature>
<gene>
    <name evidence="9" type="primary">aroE</name>
    <name evidence="12" type="ORF">BKA07_001148</name>
</gene>
<accession>A0A846RZL9</accession>
<comment type="catalytic activity">
    <reaction evidence="5 9">
        <text>shikimate + NADP(+) = 3-dehydroshikimate + NADPH + H(+)</text>
        <dbReference type="Rhea" id="RHEA:17737"/>
        <dbReference type="ChEBI" id="CHEBI:15378"/>
        <dbReference type="ChEBI" id="CHEBI:16630"/>
        <dbReference type="ChEBI" id="CHEBI:36208"/>
        <dbReference type="ChEBI" id="CHEBI:57783"/>
        <dbReference type="ChEBI" id="CHEBI:58349"/>
        <dbReference type="EC" id="1.1.1.25"/>
    </reaction>
</comment>
<dbReference type="EMBL" id="JAATJN010000001">
    <property type="protein sequence ID" value="NJC56113.1"/>
    <property type="molecule type" value="Genomic_DNA"/>
</dbReference>
<keyword evidence="13" id="KW-1185">Reference proteome</keyword>
<feature type="domain" description="Quinate/shikimate 5-dehydrogenase/glutamyl-tRNA reductase" evidence="10">
    <location>
        <begin position="123"/>
        <end position="197"/>
    </location>
</feature>
<dbReference type="PANTHER" id="PTHR21089:SF1">
    <property type="entry name" value="BIFUNCTIONAL 3-DEHYDROQUINATE DEHYDRATASE_SHIKIMATE DEHYDROGENASE, CHLOROPLASTIC"/>
    <property type="match status" value="1"/>
</dbReference>
<keyword evidence="2 9" id="KW-0028">Amino-acid biosynthesis</keyword>
<dbReference type="GO" id="GO:0019632">
    <property type="term" value="P:shikimate metabolic process"/>
    <property type="evidence" value="ECO:0007669"/>
    <property type="project" value="UniProtKB-ARBA"/>
</dbReference>
<feature type="active site" description="Proton acceptor" evidence="9">
    <location>
        <position position="73"/>
    </location>
</feature>
<evidence type="ECO:0000256" key="8">
    <source>
        <dbReference type="ARBA" id="ARBA00060613"/>
    </source>
</evidence>
<keyword evidence="4 9" id="KW-0057">Aromatic amino acid biosynthesis</keyword>
<evidence type="ECO:0000256" key="9">
    <source>
        <dbReference type="HAMAP-Rule" id="MF_00222"/>
    </source>
</evidence>
<comment type="pathway">
    <text evidence="1 9">Metabolic intermediate biosynthesis; chorismate biosynthesis; chorismate from D-erythrose 4-phosphate and phosphoenolpyruvate: step 4/7.</text>
</comment>
<dbReference type="InterPro" id="IPR036291">
    <property type="entry name" value="NAD(P)-bd_dom_sf"/>
</dbReference>
<dbReference type="AlphaFoldDB" id="A0A846RZL9"/>
<evidence type="ECO:0000313" key="12">
    <source>
        <dbReference type="EMBL" id="NJC56113.1"/>
    </source>
</evidence>
<comment type="subunit">
    <text evidence="9">Homodimer.</text>
</comment>
<evidence type="ECO:0000256" key="2">
    <source>
        <dbReference type="ARBA" id="ARBA00022605"/>
    </source>
</evidence>
<dbReference type="GO" id="GO:0004764">
    <property type="term" value="F:shikimate 3-dehydrogenase (NADP+) activity"/>
    <property type="evidence" value="ECO:0007669"/>
    <property type="project" value="UniProtKB-UniRule"/>
</dbReference>
<dbReference type="Pfam" id="PF08501">
    <property type="entry name" value="Shikimate_dh_N"/>
    <property type="match status" value="1"/>
</dbReference>
<dbReference type="UniPathway" id="UPA00053">
    <property type="reaction ID" value="UER00087"/>
</dbReference>
<feature type="binding site" evidence="9">
    <location>
        <begin position="17"/>
        <end position="19"/>
    </location>
    <ligand>
        <name>shikimate</name>
        <dbReference type="ChEBI" id="CHEBI:36208"/>
    </ligand>
</feature>
<dbReference type="InterPro" id="IPR046346">
    <property type="entry name" value="Aminoacid_DH-like_N_sf"/>
</dbReference>
<feature type="binding site" evidence="9">
    <location>
        <position position="225"/>
    </location>
    <ligand>
        <name>shikimate</name>
        <dbReference type="ChEBI" id="CHEBI:36208"/>
    </ligand>
</feature>
<feature type="binding site" evidence="9">
    <location>
        <position position="246"/>
    </location>
    <ligand>
        <name>NADP(+)</name>
        <dbReference type="ChEBI" id="CHEBI:58349"/>
    </ligand>
</feature>
<dbReference type="RefSeq" id="WP_209043878.1">
    <property type="nucleotide sequence ID" value="NZ_BAAAPQ010000026.1"/>
</dbReference>
<dbReference type="SUPFAM" id="SSF51735">
    <property type="entry name" value="NAD(P)-binding Rossmann-fold domains"/>
    <property type="match status" value="1"/>
</dbReference>
<dbReference type="HAMAP" id="MF_00222">
    <property type="entry name" value="Shikimate_DH_AroE"/>
    <property type="match status" value="1"/>
</dbReference>
<dbReference type="SUPFAM" id="SSF53223">
    <property type="entry name" value="Aminoacid dehydrogenase-like, N-terminal domain"/>
    <property type="match status" value="1"/>
</dbReference>
<dbReference type="Proteomes" id="UP000576792">
    <property type="component" value="Unassembled WGS sequence"/>
</dbReference>
<feature type="binding site" evidence="9">
    <location>
        <position position="223"/>
    </location>
    <ligand>
        <name>NADP(+)</name>
        <dbReference type="ChEBI" id="CHEBI:58349"/>
    </ligand>
</feature>
<organism evidence="12 13">
    <name type="scientific">Brevibacterium marinum</name>
    <dbReference type="NCBI Taxonomy" id="418643"/>
    <lineage>
        <taxon>Bacteria</taxon>
        <taxon>Bacillati</taxon>
        <taxon>Actinomycetota</taxon>
        <taxon>Actinomycetes</taxon>
        <taxon>Micrococcales</taxon>
        <taxon>Brevibacteriaceae</taxon>
        <taxon>Brevibacterium</taxon>
    </lineage>
</organism>
<evidence type="ECO:0000256" key="7">
    <source>
        <dbReference type="ARBA" id="ARBA00052329"/>
    </source>
</evidence>
<dbReference type="GO" id="GO:0030266">
    <property type="term" value="F:quinate 3-dehydrogenase (NAD+) activity"/>
    <property type="evidence" value="ECO:0007669"/>
    <property type="project" value="UniProtKB-EC"/>
</dbReference>
<keyword evidence="9" id="KW-0521">NADP</keyword>
<dbReference type="FunFam" id="3.40.50.720:FF:000086">
    <property type="entry name" value="Quinate/shikimate dehydrogenase"/>
    <property type="match status" value="1"/>
</dbReference>
<dbReference type="GO" id="GO:0050661">
    <property type="term" value="F:NADP binding"/>
    <property type="evidence" value="ECO:0007669"/>
    <property type="project" value="TreeGrafter"/>
</dbReference>
<feature type="binding site" evidence="9">
    <location>
        <position position="94"/>
    </location>
    <ligand>
        <name>shikimate</name>
        <dbReference type="ChEBI" id="CHEBI:36208"/>
    </ligand>
</feature>
<dbReference type="PANTHER" id="PTHR21089">
    <property type="entry name" value="SHIKIMATE DEHYDROGENASE"/>
    <property type="match status" value="1"/>
</dbReference>
<evidence type="ECO:0000256" key="3">
    <source>
        <dbReference type="ARBA" id="ARBA00023002"/>
    </source>
</evidence>